<organism evidence="1 2">
    <name type="scientific">Helicobacter fennelliae MRY12-0050</name>
    <dbReference type="NCBI Taxonomy" id="1325130"/>
    <lineage>
        <taxon>Bacteria</taxon>
        <taxon>Pseudomonadati</taxon>
        <taxon>Campylobacterota</taxon>
        <taxon>Epsilonproteobacteria</taxon>
        <taxon>Campylobacterales</taxon>
        <taxon>Helicobacteraceae</taxon>
        <taxon>Helicobacter</taxon>
    </lineage>
</organism>
<gene>
    <name evidence="1" type="ORF">HFN_2324</name>
</gene>
<dbReference type="AlphaFoldDB" id="T1CZN5"/>
<keyword evidence="2" id="KW-1185">Reference proteome</keyword>
<protein>
    <submittedName>
        <fullName evidence="1">Uncharacterized protein</fullName>
    </submittedName>
</protein>
<name>T1CZN5_9HELI</name>
<evidence type="ECO:0000313" key="1">
    <source>
        <dbReference type="EMBL" id="GAD18396.1"/>
    </source>
</evidence>
<dbReference type="EMBL" id="BASD01000005">
    <property type="protein sequence ID" value="GAD18396.1"/>
    <property type="molecule type" value="Genomic_DNA"/>
</dbReference>
<accession>T1CZN5</accession>
<sequence length="48" mass="5828">MEVETKLILELYRQRVIKIYTKKLIQKIIGKNHKEFALDSRIRGLMRI</sequence>
<comment type="caution">
    <text evidence="1">The sequence shown here is derived from an EMBL/GenBank/DDBJ whole genome shotgun (WGS) entry which is preliminary data.</text>
</comment>
<evidence type="ECO:0000313" key="2">
    <source>
        <dbReference type="Proteomes" id="UP000018143"/>
    </source>
</evidence>
<proteinExistence type="predicted"/>
<reference evidence="1 2" key="1">
    <citation type="journal article" date="2013" name="Genome Announc.">
        <title>Draft Genome Sequence of Helicobacter fennelliae Strain MRY12-0050, Isolated from a Bacteremia Patient.</title>
        <authorList>
            <person name="Rimbara E."/>
            <person name="Matsui M."/>
            <person name="Mori S."/>
            <person name="Suzuki S."/>
            <person name="Suzuki M."/>
            <person name="Kim H."/>
            <person name="Sekizuka T."/>
            <person name="Kuroda M."/>
            <person name="Shibayama K."/>
        </authorList>
    </citation>
    <scope>NUCLEOTIDE SEQUENCE [LARGE SCALE GENOMIC DNA]</scope>
    <source>
        <strain evidence="1 2">MRY12-0050</strain>
    </source>
</reference>
<dbReference type="Proteomes" id="UP000018143">
    <property type="component" value="Unassembled WGS sequence"/>
</dbReference>
<dbReference type="RefSeq" id="WP_023946976.1">
    <property type="nucleotide sequence ID" value="NZ_BASD01000005.1"/>
</dbReference>